<dbReference type="RefSeq" id="XP_024691764.1">
    <property type="nucleotide sequence ID" value="XM_024841334.1"/>
</dbReference>
<organism evidence="2 3">
    <name type="scientific">Aspergillus campestris (strain IBT 28561)</name>
    <dbReference type="NCBI Taxonomy" id="1392248"/>
    <lineage>
        <taxon>Eukaryota</taxon>
        <taxon>Fungi</taxon>
        <taxon>Dikarya</taxon>
        <taxon>Ascomycota</taxon>
        <taxon>Pezizomycotina</taxon>
        <taxon>Eurotiomycetes</taxon>
        <taxon>Eurotiomycetidae</taxon>
        <taxon>Eurotiales</taxon>
        <taxon>Aspergillaceae</taxon>
        <taxon>Aspergillus</taxon>
        <taxon>Aspergillus subgen. Circumdati</taxon>
    </lineage>
</organism>
<protein>
    <submittedName>
        <fullName evidence="2">Uncharacterized protein</fullName>
    </submittedName>
</protein>
<evidence type="ECO:0000313" key="2">
    <source>
        <dbReference type="EMBL" id="PKY03170.1"/>
    </source>
</evidence>
<dbReference type="VEuPathDB" id="FungiDB:P168DRAFT_328238"/>
<dbReference type="GeneID" id="36548858"/>
<feature type="compositionally biased region" description="Polar residues" evidence="1">
    <location>
        <begin position="219"/>
        <end position="230"/>
    </location>
</feature>
<sequence>MANIDHSIFTVHVCTLNLCPALCKYSAALTVQAGGDFGPSLPSSSGTGYTITATTEHATAHHNSARHEQHPAPDKQTESPFFQSTPLAHPSTQAPVAPRPSTATTFRAIRPLEELLPPKRDLPFANPVAKRACTTTARPATVAHGSGPSRGPICRAEAARNLAGPVSSLDSWNTQIQQRPEPQSSKLLTLKYHHSTPNILDTATHLPLPQPLPTTTSPSCVISSDQNTNAPSTKPKPSPSTIHKSPQQPQQHPNELTMLDLSSYLSEPTPQRTANLQNWICEHIDDDSFLQLCQDVEGAWVRIALGK</sequence>
<reference evidence="2" key="1">
    <citation type="submission" date="2016-12" db="EMBL/GenBank/DDBJ databases">
        <title>The genomes of Aspergillus section Nigri reveals drivers in fungal speciation.</title>
        <authorList>
            <consortium name="DOE Joint Genome Institute"/>
            <person name="Vesth T.C."/>
            <person name="Nybo J."/>
            <person name="Theobald S."/>
            <person name="Brandl J."/>
            <person name="Frisvad J.C."/>
            <person name="Nielsen K.F."/>
            <person name="Lyhne E.K."/>
            <person name="Kogle M.E."/>
            <person name="Kuo A."/>
            <person name="Riley R."/>
            <person name="Clum A."/>
            <person name="Nolan M."/>
            <person name="Lipzen A."/>
            <person name="Salamov A."/>
            <person name="Henrissat B."/>
            <person name="Wiebenga A."/>
            <person name="De vries R.P."/>
            <person name="Grigoriev I.V."/>
            <person name="Mortensen U.H."/>
            <person name="Andersen M.R."/>
            <person name="Baker S.E."/>
        </authorList>
    </citation>
    <scope>NUCLEOTIDE SEQUENCE</scope>
    <source>
        <strain evidence="2">IBT 28561</strain>
    </source>
</reference>
<dbReference type="EMBL" id="MSFM01000008">
    <property type="protein sequence ID" value="PKY03170.1"/>
    <property type="molecule type" value="Genomic_DNA"/>
</dbReference>
<keyword evidence="3" id="KW-1185">Reference proteome</keyword>
<feature type="compositionally biased region" description="Low complexity" evidence="1">
    <location>
        <begin position="202"/>
        <end position="218"/>
    </location>
</feature>
<evidence type="ECO:0000313" key="3">
    <source>
        <dbReference type="Proteomes" id="UP000234254"/>
    </source>
</evidence>
<feature type="compositionally biased region" description="Polar residues" evidence="1">
    <location>
        <begin position="78"/>
        <end position="94"/>
    </location>
</feature>
<accession>A0A2I1CZX2</accession>
<feature type="region of interest" description="Disordered" evidence="1">
    <location>
        <begin position="58"/>
        <end position="100"/>
    </location>
</feature>
<feature type="compositionally biased region" description="Basic and acidic residues" evidence="1">
    <location>
        <begin position="65"/>
        <end position="77"/>
    </location>
</feature>
<feature type="region of interest" description="Disordered" evidence="1">
    <location>
        <begin position="201"/>
        <end position="253"/>
    </location>
</feature>
<dbReference type="OrthoDB" id="5360255at2759"/>
<gene>
    <name evidence="2" type="ORF">P168DRAFT_328238</name>
</gene>
<comment type="caution">
    <text evidence="2">The sequence shown here is derived from an EMBL/GenBank/DDBJ whole genome shotgun (WGS) entry which is preliminary data.</text>
</comment>
<name>A0A2I1CZX2_ASPC2</name>
<dbReference type="AlphaFoldDB" id="A0A2I1CZX2"/>
<feature type="compositionally biased region" description="Low complexity" evidence="1">
    <location>
        <begin position="231"/>
        <end position="246"/>
    </location>
</feature>
<dbReference type="Proteomes" id="UP000234254">
    <property type="component" value="Unassembled WGS sequence"/>
</dbReference>
<proteinExistence type="predicted"/>
<evidence type="ECO:0000256" key="1">
    <source>
        <dbReference type="SAM" id="MobiDB-lite"/>
    </source>
</evidence>